<dbReference type="PROSITE" id="PS51257">
    <property type="entry name" value="PROKAR_LIPOPROTEIN"/>
    <property type="match status" value="1"/>
</dbReference>
<keyword evidence="2" id="KW-1185">Reference proteome</keyword>
<proteinExistence type="predicted"/>
<gene>
    <name evidence="1" type="ORF">Ataiwa_21330</name>
</gene>
<dbReference type="SUPFAM" id="SSF50969">
    <property type="entry name" value="YVTN repeat-like/Quinoprotein amine dehydrogenase"/>
    <property type="match status" value="1"/>
</dbReference>
<evidence type="ECO:0000313" key="1">
    <source>
        <dbReference type="EMBL" id="GMQ33861.1"/>
    </source>
</evidence>
<evidence type="ECO:0008006" key="3">
    <source>
        <dbReference type="Google" id="ProtNLM"/>
    </source>
</evidence>
<reference evidence="1 2" key="1">
    <citation type="submission" date="2023-08" db="EMBL/GenBank/DDBJ databases">
        <title>Draft genome sequence of Algoriphagus taiwanensis.</title>
        <authorList>
            <person name="Takatani N."/>
            <person name="Hosokawa M."/>
            <person name="Sawabe T."/>
        </authorList>
    </citation>
    <scope>NUCLEOTIDE SEQUENCE [LARGE SCALE GENOMIC DNA]</scope>
    <source>
        <strain evidence="1 2">JCM 19755</strain>
    </source>
</reference>
<sequence>MKRIQIFIYLSLLLACDSKKPDIIIESKNDGEVQKDEKNIEGAPDKASEMDLPLVIQEKKSNSQLPKISFERLEFTIDTLVIDSGEELVNLPFGLSRSSLSKDKSRLYALHPSLGTLYIFDLKGKRLQELVKFEKDGPNSIPPLVWYFQLLEGGKFLMSDYGRIGIYDSKGAKLETISLSPKEFSQLTLGQEITLFHQLQYHSFYQKIFTLPTDSEGEKISIAIYEKISGKTQVVPLPNFESLTRFDLVYKEGINSAVANMAEMTLVLEKNRILVYSEGCGNIYTYDIASGELAFTSPDHKLVPKQKDLPPTRSFTTLKQFEFAYHNLLPQIAFGDLIYDDSRQIYFRFGSILKPGHNYDPTFSKKVFLFGYDKDFNLLGETEIKKLNQVPQFPFFKDGKLWSYVNVNDELGFAVMEFKF</sequence>
<dbReference type="Pfam" id="PF13970">
    <property type="entry name" value="DUF4221"/>
    <property type="match status" value="1"/>
</dbReference>
<dbReference type="RefSeq" id="WP_338228693.1">
    <property type="nucleotide sequence ID" value="NZ_BTPE01000006.1"/>
</dbReference>
<organism evidence="1 2">
    <name type="scientific">Algoriphagus taiwanensis</name>
    <dbReference type="NCBI Taxonomy" id="1445656"/>
    <lineage>
        <taxon>Bacteria</taxon>
        <taxon>Pseudomonadati</taxon>
        <taxon>Bacteroidota</taxon>
        <taxon>Cytophagia</taxon>
        <taxon>Cytophagales</taxon>
        <taxon>Cyclobacteriaceae</taxon>
        <taxon>Algoriphagus</taxon>
    </lineage>
</organism>
<protein>
    <recommendedName>
        <fullName evidence="3">6-bladed beta-propeller protein</fullName>
    </recommendedName>
</protein>
<dbReference type="InterPro" id="IPR011044">
    <property type="entry name" value="Quino_amine_DH_bsu"/>
</dbReference>
<dbReference type="EMBL" id="BTPE01000006">
    <property type="protein sequence ID" value="GMQ33861.1"/>
    <property type="molecule type" value="Genomic_DNA"/>
</dbReference>
<dbReference type="Proteomes" id="UP001307705">
    <property type="component" value="Unassembled WGS sequence"/>
</dbReference>
<name>A0ABQ6Q137_9BACT</name>
<comment type="caution">
    <text evidence="1">The sequence shown here is derived from an EMBL/GenBank/DDBJ whole genome shotgun (WGS) entry which is preliminary data.</text>
</comment>
<dbReference type="InterPro" id="IPR025316">
    <property type="entry name" value="DUF4221"/>
</dbReference>
<accession>A0ABQ6Q137</accession>
<evidence type="ECO:0000313" key="2">
    <source>
        <dbReference type="Proteomes" id="UP001307705"/>
    </source>
</evidence>